<name>A0A212KHK8_9FIRM</name>
<dbReference type="AlphaFoldDB" id="A0A212KHK8"/>
<evidence type="ECO:0000259" key="1">
    <source>
        <dbReference type="PROSITE" id="PS51372"/>
    </source>
</evidence>
<dbReference type="Pfam" id="PF00874">
    <property type="entry name" value="PRD"/>
    <property type="match status" value="1"/>
</dbReference>
<dbReference type="Gene3D" id="1.10.1790.10">
    <property type="entry name" value="PRD domain"/>
    <property type="match status" value="1"/>
</dbReference>
<gene>
    <name evidence="2" type="ORF">KL86CLO1_13161</name>
</gene>
<dbReference type="GO" id="GO:0006355">
    <property type="term" value="P:regulation of DNA-templated transcription"/>
    <property type="evidence" value="ECO:0007669"/>
    <property type="project" value="InterPro"/>
</dbReference>
<evidence type="ECO:0000313" key="2">
    <source>
        <dbReference type="EMBL" id="SBW11119.1"/>
    </source>
</evidence>
<protein>
    <submittedName>
        <fullName evidence="2">Putative PRD domain protein</fullName>
    </submittedName>
</protein>
<dbReference type="InterPro" id="IPR036634">
    <property type="entry name" value="PRD_sf"/>
</dbReference>
<feature type="domain" description="PRD" evidence="1">
    <location>
        <begin position="16"/>
        <end position="121"/>
    </location>
</feature>
<sequence length="130" mass="15026">MDALDLRLQILNQSGLLSDSHVHTATALRQLFLRRYGIELTEENSSAFFTHFCMALHRLESGESIEPVSALIYEEIQDQYDYENADLIAEELDRCIVALPDWERGYVLMHLIVLLGNIRRAYDEEILNGR</sequence>
<dbReference type="InterPro" id="IPR011608">
    <property type="entry name" value="PRD"/>
</dbReference>
<dbReference type="PROSITE" id="PS51372">
    <property type="entry name" value="PRD_2"/>
    <property type="match status" value="1"/>
</dbReference>
<accession>A0A212KHK8</accession>
<organism evidence="2">
    <name type="scientific">uncultured Eubacteriales bacterium</name>
    <dbReference type="NCBI Taxonomy" id="172733"/>
    <lineage>
        <taxon>Bacteria</taxon>
        <taxon>Bacillati</taxon>
        <taxon>Bacillota</taxon>
        <taxon>Clostridia</taxon>
        <taxon>Eubacteriales</taxon>
        <taxon>environmental samples</taxon>
    </lineage>
</organism>
<proteinExistence type="predicted"/>
<reference evidence="2" key="1">
    <citation type="submission" date="2016-04" db="EMBL/GenBank/DDBJ databases">
        <authorList>
            <person name="Evans L.H."/>
            <person name="Alamgir A."/>
            <person name="Owens N."/>
            <person name="Weber N.D."/>
            <person name="Virtaneva K."/>
            <person name="Barbian K."/>
            <person name="Babar A."/>
            <person name="Rosenke K."/>
        </authorList>
    </citation>
    <scope>NUCLEOTIDE SEQUENCE</scope>
    <source>
        <strain evidence="2">86</strain>
    </source>
</reference>
<dbReference type="EMBL" id="FLUN01000001">
    <property type="protein sequence ID" value="SBW11119.1"/>
    <property type="molecule type" value="Genomic_DNA"/>
</dbReference>
<dbReference type="SUPFAM" id="SSF63520">
    <property type="entry name" value="PTS-regulatory domain, PRD"/>
    <property type="match status" value="1"/>
</dbReference>